<name>A0A8C9KZS7_PHOSS</name>
<sequence length="119" mass="14024">WYLIFVLICNSLITYDVEYLFICLFAICIFSSVRCLFRSLVYFLIELFTFLLLSFKSSLYILINSSLLDVYFANIFSQSIACLLILLILYFTEQKFLIFMKSSLSIYSFMDYAFGVLCK</sequence>
<accession>A0A8C9KZS7</accession>
<dbReference type="Ensembl" id="ENSPSNT00000034933.1">
    <property type="protein sequence ID" value="ENSPSNP00000031138.1"/>
    <property type="gene ID" value="ENSPSNG00000022455.1"/>
</dbReference>
<feature type="transmembrane region" description="Helical" evidence="1">
    <location>
        <begin position="12"/>
        <end position="33"/>
    </location>
</feature>
<keyword evidence="1" id="KW-0812">Transmembrane</keyword>
<reference evidence="2" key="3">
    <citation type="submission" date="2025-09" db="UniProtKB">
        <authorList>
            <consortium name="Ensembl"/>
        </authorList>
    </citation>
    <scope>IDENTIFICATION</scope>
</reference>
<reference evidence="2" key="2">
    <citation type="submission" date="2025-08" db="UniProtKB">
        <authorList>
            <consortium name="Ensembl"/>
        </authorList>
    </citation>
    <scope>IDENTIFICATION</scope>
</reference>
<feature type="transmembrane region" description="Helical" evidence="1">
    <location>
        <begin position="75"/>
        <end position="92"/>
    </location>
</feature>
<protein>
    <submittedName>
        <fullName evidence="2">Uncharacterized protein</fullName>
    </submittedName>
</protein>
<keyword evidence="1" id="KW-1133">Transmembrane helix</keyword>
<organism evidence="2 3">
    <name type="scientific">Phocoena sinus</name>
    <name type="common">Vaquita</name>
    <dbReference type="NCBI Taxonomy" id="42100"/>
    <lineage>
        <taxon>Eukaryota</taxon>
        <taxon>Metazoa</taxon>
        <taxon>Chordata</taxon>
        <taxon>Craniata</taxon>
        <taxon>Vertebrata</taxon>
        <taxon>Euteleostomi</taxon>
        <taxon>Mammalia</taxon>
        <taxon>Eutheria</taxon>
        <taxon>Laurasiatheria</taxon>
        <taxon>Artiodactyla</taxon>
        <taxon>Whippomorpha</taxon>
        <taxon>Cetacea</taxon>
        <taxon>Odontoceti</taxon>
        <taxon>Phocoenidae</taxon>
        <taxon>Phocoena</taxon>
    </lineage>
</organism>
<feature type="transmembrane region" description="Helical" evidence="1">
    <location>
        <begin position="40"/>
        <end position="63"/>
    </location>
</feature>
<evidence type="ECO:0000256" key="1">
    <source>
        <dbReference type="SAM" id="Phobius"/>
    </source>
</evidence>
<keyword evidence="3" id="KW-1185">Reference proteome</keyword>
<dbReference type="Proteomes" id="UP000694554">
    <property type="component" value="Chromosome X"/>
</dbReference>
<proteinExistence type="predicted"/>
<evidence type="ECO:0000313" key="3">
    <source>
        <dbReference type="Proteomes" id="UP000694554"/>
    </source>
</evidence>
<dbReference type="AlphaFoldDB" id="A0A8C9KZS7"/>
<evidence type="ECO:0000313" key="2">
    <source>
        <dbReference type="Ensembl" id="ENSPSNP00000031138.1"/>
    </source>
</evidence>
<reference evidence="2" key="1">
    <citation type="submission" date="2019-08" db="EMBL/GenBank/DDBJ databases">
        <title>Phocoena sinus (Vaquita) genome, mPhoSin1, primary haplotype.</title>
        <authorList>
            <person name="Morin P."/>
            <person name="Mountcastle J."/>
            <person name="Fungtammasan C."/>
            <person name="Rhie A."/>
            <person name="Rojas-Bracho L."/>
            <person name="Smith C.R."/>
            <person name="Taylor B.L."/>
            <person name="Gulland F.M.D."/>
            <person name="Musser W."/>
            <person name="Houck M."/>
            <person name="Haase B."/>
            <person name="Paez S."/>
            <person name="Howe K."/>
            <person name="Torrance J."/>
            <person name="Formenti G."/>
            <person name="Phillippy A."/>
            <person name="Ryder O."/>
            <person name="Jarvis E.D."/>
            <person name="Fedrigo O."/>
        </authorList>
    </citation>
    <scope>NUCLEOTIDE SEQUENCE [LARGE SCALE GENOMIC DNA]</scope>
</reference>
<dbReference type="GeneTree" id="ENSGT01090000261244"/>
<keyword evidence="1" id="KW-0472">Membrane</keyword>